<comment type="caution">
    <text evidence="1">The sequence shown here is derived from an EMBL/GenBank/DDBJ whole genome shotgun (WGS) entry which is preliminary data.</text>
</comment>
<name>A0A4S4M6G5_9AGAM</name>
<dbReference type="AlphaFoldDB" id="A0A4S4M6G5"/>
<dbReference type="EMBL" id="SGPL01000017">
    <property type="protein sequence ID" value="THH20655.1"/>
    <property type="molecule type" value="Genomic_DNA"/>
</dbReference>
<dbReference type="Proteomes" id="UP000310158">
    <property type="component" value="Unassembled WGS sequence"/>
</dbReference>
<organism evidence="1 2">
    <name type="scientific">Bondarzewia mesenterica</name>
    <dbReference type="NCBI Taxonomy" id="1095465"/>
    <lineage>
        <taxon>Eukaryota</taxon>
        <taxon>Fungi</taxon>
        <taxon>Dikarya</taxon>
        <taxon>Basidiomycota</taxon>
        <taxon>Agaricomycotina</taxon>
        <taxon>Agaricomycetes</taxon>
        <taxon>Russulales</taxon>
        <taxon>Bondarzewiaceae</taxon>
        <taxon>Bondarzewia</taxon>
    </lineage>
</organism>
<reference evidence="1 2" key="1">
    <citation type="submission" date="2019-02" db="EMBL/GenBank/DDBJ databases">
        <title>Genome sequencing of the rare red list fungi Bondarzewia mesenterica.</title>
        <authorList>
            <person name="Buettner E."/>
            <person name="Kellner H."/>
        </authorList>
    </citation>
    <scope>NUCLEOTIDE SEQUENCE [LARGE SCALE GENOMIC DNA]</scope>
    <source>
        <strain evidence="1 2">DSM 108281</strain>
    </source>
</reference>
<sequence length="104" mass="10962">MPLSIALLAANLRAGSSLTVSRSLSLDSVLLFLKGRGRGRNLRGDATFIPSVSSEVAALPLLLVTLGWEEAINVSESSSPSTEDDWEAMASPALARTAFIVFEA</sequence>
<evidence type="ECO:0000313" key="2">
    <source>
        <dbReference type="Proteomes" id="UP000310158"/>
    </source>
</evidence>
<keyword evidence="2" id="KW-1185">Reference proteome</keyword>
<accession>A0A4S4M6G5</accession>
<protein>
    <submittedName>
        <fullName evidence="1">Uncharacterized protein</fullName>
    </submittedName>
</protein>
<gene>
    <name evidence="1" type="ORF">EW146_g744</name>
</gene>
<evidence type="ECO:0000313" key="1">
    <source>
        <dbReference type="EMBL" id="THH20655.1"/>
    </source>
</evidence>
<proteinExistence type="predicted"/>